<dbReference type="InterPro" id="IPR013096">
    <property type="entry name" value="Cupin_2"/>
</dbReference>
<proteinExistence type="predicted"/>
<accession>A0A4V0YYS8</accession>
<dbReference type="Gene3D" id="2.60.120.10">
    <property type="entry name" value="Jelly Rolls"/>
    <property type="match status" value="1"/>
</dbReference>
<dbReference type="AlphaFoldDB" id="A0A4V0YYS8"/>
<protein>
    <submittedName>
        <fullName evidence="3">Cupin domain-containing protein</fullName>
    </submittedName>
</protein>
<gene>
    <name evidence="3" type="ORF">EPA93_15235</name>
</gene>
<dbReference type="Pfam" id="PF07883">
    <property type="entry name" value="Cupin_2"/>
    <property type="match status" value="1"/>
</dbReference>
<evidence type="ECO:0000256" key="1">
    <source>
        <dbReference type="ARBA" id="ARBA00022723"/>
    </source>
</evidence>
<feature type="domain" description="Cupin type-2" evidence="2">
    <location>
        <begin position="30"/>
        <end position="96"/>
    </location>
</feature>
<dbReference type="KEGG" id="kbs:EPA93_15235"/>
<dbReference type="InterPro" id="IPR051610">
    <property type="entry name" value="GPI/OXD"/>
</dbReference>
<evidence type="ECO:0000313" key="4">
    <source>
        <dbReference type="Proteomes" id="UP000290365"/>
    </source>
</evidence>
<dbReference type="Proteomes" id="UP000290365">
    <property type="component" value="Chromosome"/>
</dbReference>
<dbReference type="SUPFAM" id="SSF51182">
    <property type="entry name" value="RmlC-like cupins"/>
    <property type="match status" value="1"/>
</dbReference>
<name>A0A4V0YYS8_KTERU</name>
<dbReference type="PANTHER" id="PTHR35848">
    <property type="entry name" value="OXALATE-BINDING PROTEIN"/>
    <property type="match status" value="1"/>
</dbReference>
<reference evidence="3 4" key="1">
    <citation type="submission" date="2019-01" db="EMBL/GenBank/DDBJ databases">
        <title>Ktedonosporobacter rubrisoli SCAWS-G2.</title>
        <authorList>
            <person name="Huang Y."/>
            <person name="Yan B."/>
        </authorList>
    </citation>
    <scope>NUCLEOTIDE SEQUENCE [LARGE SCALE GENOMIC DNA]</scope>
    <source>
        <strain evidence="3 4">SCAWS-G2</strain>
    </source>
</reference>
<dbReference type="InterPro" id="IPR011051">
    <property type="entry name" value="RmlC_Cupin_sf"/>
</dbReference>
<evidence type="ECO:0000313" key="3">
    <source>
        <dbReference type="EMBL" id="QBD77271.1"/>
    </source>
</evidence>
<dbReference type="InterPro" id="IPR014710">
    <property type="entry name" value="RmlC-like_jellyroll"/>
</dbReference>
<dbReference type="RefSeq" id="WP_129888334.1">
    <property type="nucleotide sequence ID" value="NZ_CP035758.1"/>
</dbReference>
<organism evidence="3 4">
    <name type="scientific">Ktedonosporobacter rubrisoli</name>
    <dbReference type="NCBI Taxonomy" id="2509675"/>
    <lineage>
        <taxon>Bacteria</taxon>
        <taxon>Bacillati</taxon>
        <taxon>Chloroflexota</taxon>
        <taxon>Ktedonobacteria</taxon>
        <taxon>Ktedonobacterales</taxon>
        <taxon>Ktedonosporobacteraceae</taxon>
        <taxon>Ktedonosporobacter</taxon>
    </lineage>
</organism>
<keyword evidence="1" id="KW-0479">Metal-binding</keyword>
<evidence type="ECO:0000259" key="2">
    <source>
        <dbReference type="Pfam" id="PF07883"/>
    </source>
</evidence>
<dbReference type="GO" id="GO:0046872">
    <property type="term" value="F:metal ion binding"/>
    <property type="evidence" value="ECO:0007669"/>
    <property type="project" value="UniProtKB-KW"/>
</dbReference>
<dbReference type="EMBL" id="CP035758">
    <property type="protein sequence ID" value="QBD77271.1"/>
    <property type="molecule type" value="Genomic_DNA"/>
</dbReference>
<dbReference type="PANTHER" id="PTHR35848:SF6">
    <property type="entry name" value="CUPIN TYPE-2 DOMAIN-CONTAINING PROTEIN"/>
    <property type="match status" value="1"/>
</dbReference>
<keyword evidence="4" id="KW-1185">Reference proteome</keyword>
<sequence>MAPIIPKEQLQNGYLFQGKDYGGVPLSFFWMQLPPDEGPKLHFHPYDEIFLILEGRATFTVGESSLEVEAGNVVIGPAGVPHKFSNAGSGILRIVTLHPNPKTIGTRVEE</sequence>
<dbReference type="OrthoDB" id="122936at2"/>